<accession>A0A1J5PHB5</accession>
<name>A0A1J5PHB5_9ZZZZ</name>
<gene>
    <name evidence="1" type="ORF">GALL_475400</name>
</gene>
<protein>
    <submittedName>
        <fullName evidence="1">Uncharacterized protein</fullName>
    </submittedName>
</protein>
<organism evidence="1">
    <name type="scientific">mine drainage metagenome</name>
    <dbReference type="NCBI Taxonomy" id="410659"/>
    <lineage>
        <taxon>unclassified sequences</taxon>
        <taxon>metagenomes</taxon>
        <taxon>ecological metagenomes</taxon>
    </lineage>
</organism>
<proteinExistence type="predicted"/>
<comment type="caution">
    <text evidence="1">The sequence shown here is derived from an EMBL/GenBank/DDBJ whole genome shotgun (WGS) entry which is preliminary data.</text>
</comment>
<evidence type="ECO:0000313" key="1">
    <source>
        <dbReference type="EMBL" id="OIQ70846.1"/>
    </source>
</evidence>
<sequence length="330" mass="35784">MRHRGIDEIAAGGMDDTLRLPGRAGRVKDEQRVLGAHRARRAIGGRGGHQRLDVNIAALNPGGLLAGVFHHKAAHLVRAVQKRRIGVGFQRGTFAAAGRGIGGDDKFRAAVVDTVGQRVGREAGEHDRMHGADAGAGKHGISSLGDHRHVDHDAVAAHHALAQQHVRHAVDVFVQLFVGDVLRRGLGIIGFKDDRGLVATGGKVTVDAVGRNVEDAILEPFDVDLAEFKRGVFHLGERLDPVDALAMFRPEGVRRVDRGRVHFRVARRIDMRICNEFRRRRVCGDLSVIRHGCSSLGCSAVHTTTYPRLRAARKASASHDGTVTQSSIFL</sequence>
<dbReference type="AlphaFoldDB" id="A0A1J5PHB5"/>
<reference evidence="1" key="1">
    <citation type="submission" date="2016-10" db="EMBL/GenBank/DDBJ databases">
        <title>Sequence of Gallionella enrichment culture.</title>
        <authorList>
            <person name="Poehlein A."/>
            <person name="Muehling M."/>
            <person name="Daniel R."/>
        </authorList>
    </citation>
    <scope>NUCLEOTIDE SEQUENCE</scope>
</reference>
<dbReference type="EMBL" id="MLJW01003997">
    <property type="protein sequence ID" value="OIQ70846.1"/>
    <property type="molecule type" value="Genomic_DNA"/>
</dbReference>
<dbReference type="AntiFam" id="ANF00075">
    <property type="entry name" value="Shadow ORF (opposite prpE)"/>
</dbReference>